<dbReference type="GO" id="GO:0004362">
    <property type="term" value="F:glutathione-disulfide reductase (NADPH) activity"/>
    <property type="evidence" value="ECO:0007669"/>
    <property type="project" value="UniProtKB-ARBA"/>
</dbReference>
<dbReference type="GO" id="GO:0034599">
    <property type="term" value="P:cellular response to oxidative stress"/>
    <property type="evidence" value="ECO:0007669"/>
    <property type="project" value="TreeGrafter"/>
</dbReference>
<dbReference type="RefSeq" id="XP_006691435.1">
    <property type="nucleotide sequence ID" value="XM_006691372.1"/>
</dbReference>
<evidence type="ECO:0000256" key="1">
    <source>
        <dbReference type="ARBA" id="ARBA00009630"/>
    </source>
</evidence>
<proteinExistence type="inferred from homology"/>
<keyword evidence="3" id="KW-0732">Signal</keyword>
<dbReference type="KEGG" id="cthr:CTHT_0009100"/>
<dbReference type="SUPFAM" id="SSF52833">
    <property type="entry name" value="Thioredoxin-like"/>
    <property type="match status" value="1"/>
</dbReference>
<keyword evidence="6" id="KW-1185">Reference proteome</keyword>
<dbReference type="Gene3D" id="3.40.30.10">
    <property type="entry name" value="Glutaredoxin"/>
    <property type="match status" value="1"/>
</dbReference>
<dbReference type="InterPro" id="IPR036249">
    <property type="entry name" value="Thioredoxin-like_sf"/>
</dbReference>
<dbReference type="OMA" id="FYHKTMD"/>
<gene>
    <name evidence="5" type="ORF">CTHT_0009100</name>
</gene>
<dbReference type="GO" id="GO:0005796">
    <property type="term" value="C:Golgi lumen"/>
    <property type="evidence" value="ECO:0007669"/>
    <property type="project" value="TreeGrafter"/>
</dbReference>
<evidence type="ECO:0000256" key="2">
    <source>
        <dbReference type="SAM" id="MobiDB-lite"/>
    </source>
</evidence>
<reference evidence="5 6" key="1">
    <citation type="journal article" date="2011" name="Cell">
        <title>Insight into structure and assembly of the nuclear pore complex by utilizing the genome of a eukaryotic thermophile.</title>
        <authorList>
            <person name="Amlacher S."/>
            <person name="Sarges P."/>
            <person name="Flemming D."/>
            <person name="van Noort V."/>
            <person name="Kunze R."/>
            <person name="Devos D.P."/>
            <person name="Arumugam M."/>
            <person name="Bork P."/>
            <person name="Hurt E."/>
        </authorList>
    </citation>
    <scope>NUCLEOTIDE SEQUENCE [LARGE SCALE GENOMIC DNA]</scope>
    <source>
        <strain evidence="6">DSM 1495 / CBS 144.50 / IMI 039719</strain>
    </source>
</reference>
<dbReference type="STRING" id="759272.G0S083"/>
<feature type="domain" description="Glutaredoxin" evidence="4">
    <location>
        <begin position="156"/>
        <end position="221"/>
    </location>
</feature>
<dbReference type="PANTHER" id="PTHR45694">
    <property type="entry name" value="GLUTAREDOXIN 2"/>
    <property type="match status" value="1"/>
</dbReference>
<dbReference type="InterPro" id="IPR011899">
    <property type="entry name" value="Glutaredoxin_euk/vir"/>
</dbReference>
<dbReference type="GO" id="GO:0000324">
    <property type="term" value="C:fungal-type vacuole"/>
    <property type="evidence" value="ECO:0007669"/>
    <property type="project" value="TreeGrafter"/>
</dbReference>
<dbReference type="CDD" id="cd03419">
    <property type="entry name" value="GRX_GRXh_1_2_like"/>
    <property type="match status" value="1"/>
</dbReference>
<dbReference type="PANTHER" id="PTHR45694:SF5">
    <property type="entry name" value="GLUTAREDOXIN 2"/>
    <property type="match status" value="1"/>
</dbReference>
<dbReference type="GO" id="GO:0005801">
    <property type="term" value="C:cis-Golgi network"/>
    <property type="evidence" value="ECO:0007669"/>
    <property type="project" value="UniProtKB-ARBA"/>
</dbReference>
<comment type="similarity">
    <text evidence="1">Belongs to the glutaredoxin family. Monothiol subfamily.</text>
</comment>
<accession>G0S083</accession>
<dbReference type="Pfam" id="PF00462">
    <property type="entry name" value="Glutaredoxin"/>
    <property type="match status" value="1"/>
</dbReference>
<sequence length="262" mass="29125">MLSSRRLRAYMYITLAAVVLLLFFTSHARHDRDTELASIRDFYTKTRNAMDRAHDTPSAQQPFTHDTDADGDIDEDDLRLEKEMAERLRQAEKIAKDNANAKSPHKPDAPEDVIGVGSSAKGQDPGTKENKPAKLDGEDERLVEMELDSILKKSPIIIFSKSYCPYSKRAKGILLEKYVIEPAPYVVELDLHPLGPKIQSRLAEMTGRKTVPNIMIYGQSIGGGDEIAALDKEKSLADKITSLGKDRINVSERFVGSLPNAS</sequence>
<evidence type="ECO:0000313" key="5">
    <source>
        <dbReference type="EMBL" id="EGS23244.1"/>
    </source>
</evidence>
<name>G0S083_CHATD</name>
<feature type="region of interest" description="Disordered" evidence="2">
    <location>
        <begin position="94"/>
        <end position="137"/>
    </location>
</feature>
<dbReference type="AlphaFoldDB" id="G0S083"/>
<dbReference type="InterPro" id="IPR002109">
    <property type="entry name" value="Glutaredoxin"/>
</dbReference>
<feature type="region of interest" description="Disordered" evidence="2">
    <location>
        <begin position="51"/>
        <end position="73"/>
    </location>
</feature>
<dbReference type="PRINTS" id="PR00160">
    <property type="entry name" value="GLUTAREDOXIN"/>
</dbReference>
<dbReference type="HOGENOM" id="CLU_026126_0_0_1"/>
<dbReference type="EMBL" id="GL988037">
    <property type="protein sequence ID" value="EGS23244.1"/>
    <property type="molecule type" value="Genomic_DNA"/>
</dbReference>
<dbReference type="InterPro" id="IPR014025">
    <property type="entry name" value="Glutaredoxin_subgr"/>
</dbReference>
<feature type="chain" id="PRO_5003408800" evidence="3">
    <location>
        <begin position="29"/>
        <end position="262"/>
    </location>
</feature>
<dbReference type="PROSITE" id="PS51354">
    <property type="entry name" value="GLUTAREDOXIN_2"/>
    <property type="match status" value="1"/>
</dbReference>
<feature type="signal peptide" evidence="3">
    <location>
        <begin position="1"/>
        <end position="28"/>
    </location>
</feature>
<evidence type="ECO:0000313" key="6">
    <source>
        <dbReference type="Proteomes" id="UP000008066"/>
    </source>
</evidence>
<protein>
    <submittedName>
        <fullName evidence="5">Disulfide oxidoreductase-like protein</fullName>
    </submittedName>
</protein>
<dbReference type="FunFam" id="3.40.30.10:FF:000093">
    <property type="entry name" value="Glutaredoxin 2"/>
    <property type="match status" value="1"/>
</dbReference>
<organism evidence="6">
    <name type="scientific">Chaetomium thermophilum (strain DSM 1495 / CBS 144.50 / IMI 039719)</name>
    <name type="common">Thermochaetoides thermophila</name>
    <dbReference type="NCBI Taxonomy" id="759272"/>
    <lineage>
        <taxon>Eukaryota</taxon>
        <taxon>Fungi</taxon>
        <taxon>Dikarya</taxon>
        <taxon>Ascomycota</taxon>
        <taxon>Pezizomycotina</taxon>
        <taxon>Sordariomycetes</taxon>
        <taxon>Sordariomycetidae</taxon>
        <taxon>Sordariales</taxon>
        <taxon>Chaetomiaceae</taxon>
        <taxon>Thermochaetoides</taxon>
    </lineage>
</organism>
<dbReference type="OrthoDB" id="423313at2759"/>
<dbReference type="eggNOG" id="KOG1752">
    <property type="taxonomic scope" value="Eukaryota"/>
</dbReference>
<evidence type="ECO:0000259" key="4">
    <source>
        <dbReference type="Pfam" id="PF00462"/>
    </source>
</evidence>
<dbReference type="GeneID" id="18254948"/>
<dbReference type="Proteomes" id="UP000008066">
    <property type="component" value="Unassembled WGS sequence"/>
</dbReference>
<evidence type="ECO:0000256" key="3">
    <source>
        <dbReference type="SAM" id="SignalP"/>
    </source>
</evidence>
<feature type="compositionally biased region" description="Basic and acidic residues" evidence="2">
    <location>
        <begin position="126"/>
        <end position="137"/>
    </location>
</feature>
<dbReference type="NCBIfam" id="TIGR02180">
    <property type="entry name" value="GRX_euk"/>
    <property type="match status" value="1"/>
</dbReference>